<accession>A0AA86XFI8</accession>
<comment type="similarity">
    <text evidence="1">Belongs to the transposase 7 family.</text>
</comment>
<evidence type="ECO:0000259" key="6">
    <source>
        <dbReference type="Pfam" id="PF13700"/>
    </source>
</evidence>
<name>A0AA86XFI8_9VIBR</name>
<dbReference type="EMBL" id="CCKJ01000043">
    <property type="protein sequence ID" value="CDT87098.1"/>
    <property type="molecule type" value="Genomic_DNA"/>
</dbReference>
<dbReference type="Pfam" id="PF01526">
    <property type="entry name" value="DDE_Tnp_Tn3"/>
    <property type="match status" value="1"/>
</dbReference>
<dbReference type="InterPro" id="IPR047653">
    <property type="entry name" value="Tn3-like_transpos"/>
</dbReference>
<gene>
    <name evidence="7" type="ORF">VCR31J2_1370094</name>
</gene>
<dbReference type="GO" id="GO:0004803">
    <property type="term" value="F:transposase activity"/>
    <property type="evidence" value="ECO:0007669"/>
    <property type="project" value="InterPro"/>
</dbReference>
<feature type="domain" description="DUF4158" evidence="6">
    <location>
        <begin position="11"/>
        <end position="173"/>
    </location>
</feature>
<dbReference type="NCBIfam" id="NF033527">
    <property type="entry name" value="transpos_Tn3"/>
    <property type="match status" value="1"/>
</dbReference>
<dbReference type="InterPro" id="IPR025296">
    <property type="entry name" value="DUF4158"/>
</dbReference>
<keyword evidence="4" id="KW-0233">DNA recombination</keyword>
<keyword evidence="2" id="KW-0815">Transposition</keyword>
<dbReference type="Proteomes" id="UP000041625">
    <property type="component" value="Unassembled WGS sequence"/>
</dbReference>
<sequence length="1012" mass="115794">MIGSTGKRIQLLTDDEIEELYRLPVFNQTEREEYFSLDDSLLDIVNGLLKAETKIYMILLIGYFRAKPVIPRFQLCDTEEDTRYICDTFKLDIPRWDWTVSKGARANMVSQTLSALGFSQLKQEQSRHLSIRLADVATISTEPKYILDECLAFLGQNRIALPGYSTLQDLVTATLTAERNRTTQILSERMSATTQEKLSHILNDKGVLNGLSGFKGTARDFSPSELERELSTMQLLRTVYPEVKQLLSELGLSRGNMIYYTSLIRSGSTFQLRRSPKWQGLLYLSCYIFYRYREANDRLVSSFNYLVRKHHESRIESARSRIAKELDIIQDTLKSAGNILRYFTDDNISDNTTLGELRKTAFSTMSPEDILLVSTHLVDGRFNRAEYQWQYTDSQSRKTAGSLRKLFLALDIECEAGQPALRAQISNAREELLTNKKLTSMDLRLVTHSDLKHLVTDGDTNHVRFEFYLYRKISGMIDTGKVYVSESERNKRLEDDLISLDVWKKDKASLIEKTGLERLSNSIEHTLAELDNRFVEKLGKVTANINADANDFVRVQPRSSRLAWSLANRRWKTPLDNPVYSQVQHMGIIDIMNYVSRKTGYLEAFESLSLRKRNTEARSHDLIACIFGNGANYGLHRLATSSDRSIGILRSVNDSYIRPETTGAANDLISNALARLPIFRHYTINESAPFGSIDGQKHACRINTFKARYSAKYFQKGKGVSAMTLVSNHVPLNTTVISANEYEGHYAFDLLYNNSSDIQPKSLATDNHGTNNVNFAVLDIFGYQFSPRYAKFKHAFENVFEVNIDGDLEIKIKKPIRIKLIKEEWDRIQHIICSLSRKSTEQHVIIRKLSNSKRGSRTLAALREYDRLIKCLYMLDYIDRKDLRQFVQQALNRGEAYHQLRRAIGNLNGDQLRGGNDYQVEQWNDCARLIANCIIYYNSALLSALVERFEKQKNDDAIDLLANISPVAWGHIQLTGHYVFEEKEDMLNLESMIESVHPITSNAELGDITLVT</sequence>
<feature type="domain" description="Tn3 transposase DDE" evidence="5">
    <location>
        <begin position="590"/>
        <end position="978"/>
    </location>
</feature>
<evidence type="ECO:0000256" key="3">
    <source>
        <dbReference type="ARBA" id="ARBA00023125"/>
    </source>
</evidence>
<evidence type="ECO:0000256" key="4">
    <source>
        <dbReference type="ARBA" id="ARBA00023172"/>
    </source>
</evidence>
<evidence type="ECO:0000313" key="7">
    <source>
        <dbReference type="EMBL" id="CDT87098.1"/>
    </source>
</evidence>
<protein>
    <submittedName>
        <fullName evidence="7">Transposase</fullName>
    </submittedName>
</protein>
<evidence type="ECO:0000313" key="8">
    <source>
        <dbReference type="Proteomes" id="UP000041625"/>
    </source>
</evidence>
<keyword evidence="3" id="KW-0238">DNA-binding</keyword>
<dbReference type="Pfam" id="PF13700">
    <property type="entry name" value="DUF4158"/>
    <property type="match status" value="1"/>
</dbReference>
<keyword evidence="8" id="KW-1185">Reference proteome</keyword>
<reference evidence="7 8" key="1">
    <citation type="submission" date="2014-06" db="EMBL/GenBank/DDBJ databases">
        <authorList>
            <person name="Le Roux F."/>
        </authorList>
    </citation>
    <scope>NUCLEOTIDE SEQUENCE [LARGE SCALE GENOMIC DNA]</scope>
    <source>
        <strain evidence="7 8">J2-31</strain>
    </source>
</reference>
<dbReference type="GO" id="GO:0006313">
    <property type="term" value="P:DNA transposition"/>
    <property type="evidence" value="ECO:0007669"/>
    <property type="project" value="InterPro"/>
</dbReference>
<evidence type="ECO:0000256" key="2">
    <source>
        <dbReference type="ARBA" id="ARBA00022578"/>
    </source>
</evidence>
<comment type="caution">
    <text evidence="7">The sequence shown here is derived from an EMBL/GenBank/DDBJ whole genome shotgun (WGS) entry which is preliminary data.</text>
</comment>
<organism evidence="7 8">
    <name type="scientific">Vibrio coralliirubri</name>
    <dbReference type="NCBI Taxonomy" id="1516159"/>
    <lineage>
        <taxon>Bacteria</taxon>
        <taxon>Pseudomonadati</taxon>
        <taxon>Pseudomonadota</taxon>
        <taxon>Gammaproteobacteria</taxon>
        <taxon>Vibrionales</taxon>
        <taxon>Vibrionaceae</taxon>
        <taxon>Vibrio</taxon>
    </lineage>
</organism>
<dbReference type="InterPro" id="IPR002513">
    <property type="entry name" value="Tn3_Tnp_DDE_dom"/>
</dbReference>
<dbReference type="RefSeq" id="WP_050651668.1">
    <property type="nucleotide sequence ID" value="NZ_LK933985.1"/>
</dbReference>
<evidence type="ECO:0000259" key="5">
    <source>
        <dbReference type="Pfam" id="PF01526"/>
    </source>
</evidence>
<dbReference type="GO" id="GO:0003677">
    <property type="term" value="F:DNA binding"/>
    <property type="evidence" value="ECO:0007669"/>
    <property type="project" value="UniProtKB-KW"/>
</dbReference>
<evidence type="ECO:0000256" key="1">
    <source>
        <dbReference type="ARBA" id="ARBA00009402"/>
    </source>
</evidence>
<dbReference type="AlphaFoldDB" id="A0AA86XFI8"/>
<proteinExistence type="inferred from homology"/>